<evidence type="ECO:0000256" key="1">
    <source>
        <dbReference type="SAM" id="MobiDB-lite"/>
    </source>
</evidence>
<feature type="compositionally biased region" description="Basic and acidic residues" evidence="1">
    <location>
        <begin position="80"/>
        <end position="100"/>
    </location>
</feature>
<feature type="region of interest" description="Disordered" evidence="1">
    <location>
        <begin position="66"/>
        <end position="114"/>
    </location>
</feature>
<dbReference type="Proteomes" id="UP000053766">
    <property type="component" value="Unassembled WGS sequence"/>
</dbReference>
<keyword evidence="3" id="KW-1185">Reference proteome</keyword>
<feature type="compositionally biased region" description="Polar residues" evidence="1">
    <location>
        <begin position="102"/>
        <end position="114"/>
    </location>
</feature>
<accession>A0A0D8XS14</accession>
<name>A0A0D8XS14_DICVI</name>
<dbReference type="AlphaFoldDB" id="A0A0D8XS14"/>
<dbReference type="EMBL" id="KN716313">
    <property type="protein sequence ID" value="KJH47305.1"/>
    <property type="molecule type" value="Genomic_DNA"/>
</dbReference>
<reference evidence="3" key="2">
    <citation type="journal article" date="2016" name="Sci. Rep.">
        <title>Dictyocaulus viviparus genome, variome and transcriptome elucidate lungworm biology and support future intervention.</title>
        <authorList>
            <person name="McNulty S.N."/>
            <person name="Strube C."/>
            <person name="Rosa B.A."/>
            <person name="Martin J.C."/>
            <person name="Tyagi R."/>
            <person name="Choi Y.J."/>
            <person name="Wang Q."/>
            <person name="Hallsworth Pepin K."/>
            <person name="Zhang X."/>
            <person name="Ozersky P."/>
            <person name="Wilson R.K."/>
            <person name="Sternberg P.W."/>
            <person name="Gasser R.B."/>
            <person name="Mitreva M."/>
        </authorList>
    </citation>
    <scope>NUCLEOTIDE SEQUENCE [LARGE SCALE GENOMIC DNA]</scope>
    <source>
        <strain evidence="3">HannoverDv2000</strain>
    </source>
</reference>
<evidence type="ECO:0000313" key="2">
    <source>
        <dbReference type="EMBL" id="KJH47305.1"/>
    </source>
</evidence>
<gene>
    <name evidence="2" type="ORF">DICVIV_06606</name>
</gene>
<protein>
    <submittedName>
        <fullName evidence="2">Uncharacterized protein</fullName>
    </submittedName>
</protein>
<reference evidence="2 3" key="1">
    <citation type="submission" date="2013-11" db="EMBL/GenBank/DDBJ databases">
        <title>Draft genome of the bovine lungworm Dictyocaulus viviparus.</title>
        <authorList>
            <person name="Mitreva M."/>
        </authorList>
    </citation>
    <scope>NUCLEOTIDE SEQUENCE [LARGE SCALE GENOMIC DNA]</scope>
    <source>
        <strain evidence="2 3">HannoverDv2000</strain>
    </source>
</reference>
<evidence type="ECO:0000313" key="3">
    <source>
        <dbReference type="Proteomes" id="UP000053766"/>
    </source>
</evidence>
<organism evidence="2 3">
    <name type="scientific">Dictyocaulus viviparus</name>
    <name type="common">Bovine lungworm</name>
    <dbReference type="NCBI Taxonomy" id="29172"/>
    <lineage>
        <taxon>Eukaryota</taxon>
        <taxon>Metazoa</taxon>
        <taxon>Ecdysozoa</taxon>
        <taxon>Nematoda</taxon>
        <taxon>Chromadorea</taxon>
        <taxon>Rhabditida</taxon>
        <taxon>Rhabditina</taxon>
        <taxon>Rhabditomorpha</taxon>
        <taxon>Strongyloidea</taxon>
        <taxon>Metastrongylidae</taxon>
        <taxon>Dictyocaulus</taxon>
    </lineage>
</organism>
<sequence>MSIIESLTLAFERDVEQIEAELGDDHLIRMLQCLMSNSSEADQGLIELHLQCQNVISKYPPLKSYNEELKQRTKSQRSSNHNDEESTRARIRKLQSEKSRIITKNTHSWIPSKT</sequence>
<proteinExistence type="predicted"/>
<dbReference type="OrthoDB" id="5808318at2759"/>